<gene>
    <name evidence="1" type="ORF">ENC19_02620</name>
</gene>
<organism evidence="1 2">
    <name type="scientific">Verrucosispora sioxanthis</name>
    <dbReference type="NCBI Taxonomy" id="2499994"/>
    <lineage>
        <taxon>Bacteria</taxon>
        <taxon>Bacillati</taxon>
        <taxon>Actinomycetota</taxon>
        <taxon>Actinomycetes</taxon>
        <taxon>Micromonosporales</taxon>
        <taxon>Micromonosporaceae</taxon>
        <taxon>Micromonospora</taxon>
    </lineage>
</organism>
<dbReference type="Proteomes" id="UP000478148">
    <property type="component" value="Unassembled WGS sequence"/>
</dbReference>
<dbReference type="AlphaFoldDB" id="A0A6M1L2D1"/>
<name>A0A6M1L2D1_9ACTN</name>
<proteinExistence type="predicted"/>
<protein>
    <submittedName>
        <fullName evidence="1">Uncharacterized protein</fullName>
    </submittedName>
</protein>
<evidence type="ECO:0000313" key="1">
    <source>
        <dbReference type="EMBL" id="NGM11650.1"/>
    </source>
</evidence>
<evidence type="ECO:0000313" key="2">
    <source>
        <dbReference type="Proteomes" id="UP000478148"/>
    </source>
</evidence>
<accession>A0A6M1L2D1</accession>
<dbReference type="EMBL" id="SAIY01000001">
    <property type="protein sequence ID" value="NGM11650.1"/>
    <property type="molecule type" value="Genomic_DNA"/>
</dbReference>
<comment type="caution">
    <text evidence="1">The sequence shown here is derived from an EMBL/GenBank/DDBJ whole genome shotgun (WGS) entry which is preliminary data.</text>
</comment>
<dbReference type="RefSeq" id="WP_164445524.1">
    <property type="nucleotide sequence ID" value="NZ_SAIY01000001.1"/>
</dbReference>
<sequence>MADRLTRRTTRLLREPVVDLPRATCDYFSVLDGRTLHVHALLPASAVAVEQASLLFIQSSRVVVCPASAETIGDRISVTARAAFGTGTDEISLGKGIWSVAVTVSEASGERRFALQTTEPAEHDGPTVPTPPHPVSGWRFEPGCGNQGLAHLTVKAAKARAEVLRLATGPTEARISARLVGVGSLQDPMIVFTPRGDGTDVMIPIDPVNGQFEFTVPLAELAVGPPGAEVIWEAWVRTSPTRMVRLGRFLHDLRDPRTVLRVSRTTVTIDDRRFVGYRPYYTKAGNLAVACLHFTGAST</sequence>
<reference evidence="1 2" key="1">
    <citation type="submission" date="2020-02" db="EMBL/GenBank/DDBJ databases">
        <title>Draft Genome Sequence of Verrucosispora sp. Strain CWR15, Isolated from Gulf of Mexico Sponge.</title>
        <authorList>
            <person name="Kennedy S.J."/>
            <person name="Cella E."/>
            <person name="Azarian T."/>
            <person name="Baker B.J."/>
            <person name="Shaw L.N."/>
        </authorList>
    </citation>
    <scope>NUCLEOTIDE SEQUENCE [LARGE SCALE GENOMIC DNA]</scope>
    <source>
        <strain evidence="1 2">CWR15</strain>
    </source>
</reference>
<keyword evidence="2" id="KW-1185">Reference proteome</keyword>